<accession>A0A5B6WV14</accession>
<evidence type="ECO:0000313" key="2">
    <source>
        <dbReference type="Proteomes" id="UP000325315"/>
    </source>
</evidence>
<proteinExistence type="predicted"/>
<dbReference type="AlphaFoldDB" id="A0A5B6WV14"/>
<name>A0A5B6WV14_9ROSI</name>
<reference evidence="2" key="1">
    <citation type="journal article" date="2019" name="Plant Biotechnol. J.">
        <title>Genome sequencing of the Australian wild diploid species Gossypium australe highlights disease resistance and delayed gland morphogenesis.</title>
        <authorList>
            <person name="Cai Y."/>
            <person name="Cai X."/>
            <person name="Wang Q."/>
            <person name="Wang P."/>
            <person name="Zhang Y."/>
            <person name="Cai C."/>
            <person name="Xu Y."/>
            <person name="Wang K."/>
            <person name="Zhou Z."/>
            <person name="Wang C."/>
            <person name="Geng S."/>
            <person name="Li B."/>
            <person name="Dong Q."/>
            <person name="Hou Y."/>
            <person name="Wang H."/>
            <person name="Ai P."/>
            <person name="Liu Z."/>
            <person name="Yi F."/>
            <person name="Sun M."/>
            <person name="An G."/>
            <person name="Cheng J."/>
            <person name="Zhang Y."/>
            <person name="Shi Q."/>
            <person name="Xie Y."/>
            <person name="Shi X."/>
            <person name="Chang Y."/>
            <person name="Huang F."/>
            <person name="Chen Y."/>
            <person name="Hong S."/>
            <person name="Mi L."/>
            <person name="Sun Q."/>
            <person name="Zhang L."/>
            <person name="Zhou B."/>
            <person name="Peng R."/>
            <person name="Zhang X."/>
            <person name="Liu F."/>
        </authorList>
    </citation>
    <scope>NUCLEOTIDE SEQUENCE [LARGE SCALE GENOMIC DNA]</scope>
    <source>
        <strain evidence="2">cv. PA1801</strain>
    </source>
</reference>
<gene>
    <name evidence="1" type="ORF">EPI10_006771</name>
</gene>
<dbReference type="EMBL" id="SMMG02000002">
    <property type="protein sequence ID" value="KAA3484702.1"/>
    <property type="molecule type" value="Genomic_DNA"/>
</dbReference>
<keyword evidence="2" id="KW-1185">Reference proteome</keyword>
<organism evidence="1 2">
    <name type="scientific">Gossypium australe</name>
    <dbReference type="NCBI Taxonomy" id="47621"/>
    <lineage>
        <taxon>Eukaryota</taxon>
        <taxon>Viridiplantae</taxon>
        <taxon>Streptophyta</taxon>
        <taxon>Embryophyta</taxon>
        <taxon>Tracheophyta</taxon>
        <taxon>Spermatophyta</taxon>
        <taxon>Magnoliopsida</taxon>
        <taxon>eudicotyledons</taxon>
        <taxon>Gunneridae</taxon>
        <taxon>Pentapetalae</taxon>
        <taxon>rosids</taxon>
        <taxon>malvids</taxon>
        <taxon>Malvales</taxon>
        <taxon>Malvaceae</taxon>
        <taxon>Malvoideae</taxon>
        <taxon>Gossypium</taxon>
    </lineage>
</organism>
<dbReference type="Proteomes" id="UP000325315">
    <property type="component" value="Unassembled WGS sequence"/>
</dbReference>
<evidence type="ECO:0000313" key="1">
    <source>
        <dbReference type="EMBL" id="KAA3484702.1"/>
    </source>
</evidence>
<dbReference type="OrthoDB" id="8187670at2759"/>
<comment type="caution">
    <text evidence="1">The sequence shown here is derived from an EMBL/GenBank/DDBJ whole genome shotgun (WGS) entry which is preliminary data.</text>
</comment>
<protein>
    <submittedName>
        <fullName evidence="1">Integrase</fullName>
    </submittedName>
</protein>
<sequence length="163" mass="19741">MDCDISLYFRNRICVLINFEIIRDTLHEAHNSSDKMCNDLKQSYWWLERKCEILELYRDVQCVNSSKLNIKFCSSYYDLLVNSTHFILVRIDYSLGKVVELYVFEIHEAMEDILQCCIIEFEDSWENIYYWLNLLIITTMSLVLKWYRLKLFTDENVEPHYTS</sequence>